<gene>
    <name evidence="2" type="ORF">LXT13_11940</name>
</gene>
<dbReference type="Proteomes" id="UP001200741">
    <property type="component" value="Unassembled WGS sequence"/>
</dbReference>
<dbReference type="RefSeq" id="WP_233372148.1">
    <property type="nucleotide sequence ID" value="NZ_JAJTWU010000004.1"/>
</dbReference>
<dbReference type="InterPro" id="IPR022061">
    <property type="entry name" value="DUF3617"/>
</dbReference>
<feature type="signal peptide" evidence="1">
    <location>
        <begin position="1"/>
        <end position="18"/>
    </location>
</feature>
<keyword evidence="1" id="KW-0732">Signal</keyword>
<reference evidence="2 3" key="1">
    <citation type="submission" date="2021-12" db="EMBL/GenBank/DDBJ databases">
        <title>Genome seq of P8.</title>
        <authorList>
            <person name="Seo T."/>
        </authorList>
    </citation>
    <scope>NUCLEOTIDE SEQUENCE [LARGE SCALE GENOMIC DNA]</scope>
    <source>
        <strain evidence="2 3">P8</strain>
    </source>
</reference>
<evidence type="ECO:0000256" key="1">
    <source>
        <dbReference type="SAM" id="SignalP"/>
    </source>
</evidence>
<evidence type="ECO:0000313" key="3">
    <source>
        <dbReference type="Proteomes" id="UP001200741"/>
    </source>
</evidence>
<feature type="chain" id="PRO_5046742399" evidence="1">
    <location>
        <begin position="19"/>
        <end position="180"/>
    </location>
</feature>
<organism evidence="2 3">
    <name type="scientific">Pelomonas cellulosilytica</name>
    <dbReference type="NCBI Taxonomy" id="2906762"/>
    <lineage>
        <taxon>Bacteria</taxon>
        <taxon>Pseudomonadati</taxon>
        <taxon>Pseudomonadota</taxon>
        <taxon>Betaproteobacteria</taxon>
        <taxon>Burkholderiales</taxon>
        <taxon>Sphaerotilaceae</taxon>
        <taxon>Roseateles</taxon>
    </lineage>
</organism>
<evidence type="ECO:0000313" key="2">
    <source>
        <dbReference type="EMBL" id="MCE4555129.1"/>
    </source>
</evidence>
<dbReference type="Pfam" id="PF12276">
    <property type="entry name" value="DUF3617"/>
    <property type="match status" value="1"/>
</dbReference>
<protein>
    <submittedName>
        <fullName evidence="2">DUF3617 domain-containing protein</fullName>
    </submittedName>
</protein>
<keyword evidence="3" id="KW-1185">Reference proteome</keyword>
<name>A0ABS8XQV5_9BURK</name>
<sequence>MKFPVVLLVAGLAGAAQAQTMKPGLWEFKQTPQLDAAHQAQMAQAQKAMENMPPDQRKLMEQMMAQRGVSVNMNGGTLSVRTCVTKEQAERNIAPMTNQGNCTQDVKRSGNVIQTHFVCTNPASEGDATVTLKGSEGFTNDVTVRRPSQGKTETMRISGEGRWLGADCGDIQPMKSQVKP</sequence>
<dbReference type="EMBL" id="JAJTWU010000004">
    <property type="protein sequence ID" value="MCE4555129.1"/>
    <property type="molecule type" value="Genomic_DNA"/>
</dbReference>
<accession>A0ABS8XQV5</accession>
<proteinExistence type="predicted"/>
<comment type="caution">
    <text evidence="2">The sequence shown here is derived from an EMBL/GenBank/DDBJ whole genome shotgun (WGS) entry which is preliminary data.</text>
</comment>